<dbReference type="Proteomes" id="UP000694569">
    <property type="component" value="Unplaced"/>
</dbReference>
<comment type="similarity">
    <text evidence="2">Belongs to the IL-17 family.</text>
</comment>
<dbReference type="InterPro" id="IPR020440">
    <property type="entry name" value="IL-17_chr"/>
</dbReference>
<dbReference type="SUPFAM" id="SSF57501">
    <property type="entry name" value="Cystine-knot cytokines"/>
    <property type="match status" value="1"/>
</dbReference>
<reference evidence="7" key="2">
    <citation type="submission" date="2025-09" db="UniProtKB">
        <authorList>
            <consortium name="Ensembl"/>
        </authorList>
    </citation>
    <scope>IDENTIFICATION</scope>
</reference>
<dbReference type="Pfam" id="PF06083">
    <property type="entry name" value="IL17"/>
    <property type="match status" value="1"/>
</dbReference>
<comment type="subcellular location">
    <subcellularLocation>
        <location evidence="1">Secreted</location>
    </subcellularLocation>
</comment>
<feature type="signal peptide" evidence="6">
    <location>
        <begin position="1"/>
        <end position="22"/>
    </location>
</feature>
<dbReference type="InterPro" id="IPR029034">
    <property type="entry name" value="Cystine-knot_cytokine"/>
</dbReference>
<evidence type="ECO:0000313" key="7">
    <source>
        <dbReference type="Ensembl" id="ENSLLEP00000015647.1"/>
    </source>
</evidence>
<evidence type="ECO:0000256" key="4">
    <source>
        <dbReference type="ARBA" id="ARBA00022525"/>
    </source>
</evidence>
<dbReference type="InterPro" id="IPR010345">
    <property type="entry name" value="IL-17_fam"/>
</dbReference>
<dbReference type="Gene3D" id="2.10.90.10">
    <property type="entry name" value="Cystine-knot cytokines"/>
    <property type="match status" value="1"/>
</dbReference>
<protein>
    <submittedName>
        <fullName evidence="7">Uncharacterized protein</fullName>
    </submittedName>
</protein>
<accession>A0A8C5MJP8</accession>
<dbReference type="AlphaFoldDB" id="A0A8C5MJP8"/>
<keyword evidence="3" id="KW-0202">Cytokine</keyword>
<sequence length="145" mass="16039">MALHGTAAVIPFVLLSVGFVLSKRCPPSKSMLLAQGMKFNLHMSICDHESSSVYEAHARSLSPWNYSLTEDKNRFPAIIAEATCTHEECVDPSGNVDPNMVSVPIKQETLVLRRHEEGSSKGIFLDKQIITAGCTCVWPETHERN</sequence>
<evidence type="ECO:0000256" key="6">
    <source>
        <dbReference type="SAM" id="SignalP"/>
    </source>
</evidence>
<keyword evidence="4" id="KW-0964">Secreted</keyword>
<feature type="chain" id="PRO_5034528859" evidence="6">
    <location>
        <begin position="23"/>
        <end position="145"/>
    </location>
</feature>
<dbReference type="OrthoDB" id="6093351at2759"/>
<evidence type="ECO:0000256" key="1">
    <source>
        <dbReference type="ARBA" id="ARBA00004613"/>
    </source>
</evidence>
<dbReference type="GO" id="GO:0005125">
    <property type="term" value="F:cytokine activity"/>
    <property type="evidence" value="ECO:0007669"/>
    <property type="project" value="UniProtKB-KW"/>
</dbReference>
<organism evidence="7 8">
    <name type="scientific">Leptobrachium leishanense</name>
    <name type="common">Leishan spiny toad</name>
    <dbReference type="NCBI Taxonomy" id="445787"/>
    <lineage>
        <taxon>Eukaryota</taxon>
        <taxon>Metazoa</taxon>
        <taxon>Chordata</taxon>
        <taxon>Craniata</taxon>
        <taxon>Vertebrata</taxon>
        <taxon>Euteleostomi</taxon>
        <taxon>Amphibia</taxon>
        <taxon>Batrachia</taxon>
        <taxon>Anura</taxon>
        <taxon>Pelobatoidea</taxon>
        <taxon>Megophryidae</taxon>
        <taxon>Leptobrachium</taxon>
    </lineage>
</organism>
<dbReference type="GeneTree" id="ENSGT00940000156618"/>
<dbReference type="GO" id="GO:0005615">
    <property type="term" value="C:extracellular space"/>
    <property type="evidence" value="ECO:0007669"/>
    <property type="project" value="UniProtKB-KW"/>
</dbReference>
<evidence type="ECO:0000256" key="5">
    <source>
        <dbReference type="ARBA" id="ARBA00022729"/>
    </source>
</evidence>
<dbReference type="PRINTS" id="PR01932">
    <property type="entry name" value="INTRLEUKIN17"/>
</dbReference>
<reference evidence="7" key="1">
    <citation type="submission" date="2025-08" db="UniProtKB">
        <authorList>
            <consortium name="Ensembl"/>
        </authorList>
    </citation>
    <scope>IDENTIFICATION</scope>
</reference>
<proteinExistence type="inferred from homology"/>
<dbReference type="GO" id="GO:0006954">
    <property type="term" value="P:inflammatory response"/>
    <property type="evidence" value="ECO:0007669"/>
    <property type="project" value="InterPro"/>
</dbReference>
<keyword evidence="8" id="KW-1185">Reference proteome</keyword>
<name>A0A8C5MJP8_9ANUR</name>
<dbReference type="Ensembl" id="ENSLLET00000016249.1">
    <property type="protein sequence ID" value="ENSLLEP00000015647.1"/>
    <property type="gene ID" value="ENSLLEG00000009963.1"/>
</dbReference>
<keyword evidence="5 6" id="KW-0732">Signal</keyword>
<evidence type="ECO:0000313" key="8">
    <source>
        <dbReference type="Proteomes" id="UP000694569"/>
    </source>
</evidence>
<evidence type="ECO:0000256" key="2">
    <source>
        <dbReference type="ARBA" id="ARBA00007236"/>
    </source>
</evidence>
<evidence type="ECO:0000256" key="3">
    <source>
        <dbReference type="ARBA" id="ARBA00022514"/>
    </source>
</evidence>